<evidence type="ECO:0000313" key="6">
    <source>
        <dbReference type="Proteomes" id="UP001232163"/>
    </source>
</evidence>
<keyword evidence="1" id="KW-0378">Hydrolase</keyword>
<feature type="transmembrane region" description="Helical" evidence="3">
    <location>
        <begin position="425"/>
        <end position="447"/>
    </location>
</feature>
<organism evidence="5 6">
    <name type="scientific">Deinococcus enclensis</name>
    <dbReference type="NCBI Taxonomy" id="1049582"/>
    <lineage>
        <taxon>Bacteria</taxon>
        <taxon>Thermotogati</taxon>
        <taxon>Deinococcota</taxon>
        <taxon>Deinococci</taxon>
        <taxon>Deinococcales</taxon>
        <taxon>Deinococcaceae</taxon>
        <taxon>Deinococcus</taxon>
    </lineage>
</organism>
<feature type="domain" description="AB hydrolase-1" evidence="4">
    <location>
        <begin position="68"/>
        <end position="166"/>
    </location>
</feature>
<dbReference type="PANTHER" id="PTHR22946:SF9">
    <property type="entry name" value="POLYKETIDE TRANSFERASE AF380"/>
    <property type="match status" value="1"/>
</dbReference>
<dbReference type="EMBL" id="JAURUR010000038">
    <property type="protein sequence ID" value="MDP9766607.1"/>
    <property type="molecule type" value="Genomic_DNA"/>
</dbReference>
<feature type="transmembrane region" description="Helical" evidence="3">
    <location>
        <begin position="467"/>
        <end position="487"/>
    </location>
</feature>
<comment type="similarity">
    <text evidence="2">Belongs to the AB hydrolase superfamily. FUS2 hydrolase family.</text>
</comment>
<dbReference type="Proteomes" id="UP001232163">
    <property type="component" value="Unassembled WGS sequence"/>
</dbReference>
<feature type="transmembrane region" description="Helical" evidence="3">
    <location>
        <begin position="370"/>
        <end position="388"/>
    </location>
</feature>
<proteinExistence type="inferred from homology"/>
<dbReference type="Gene3D" id="3.40.50.1820">
    <property type="entry name" value="alpha/beta hydrolase"/>
    <property type="match status" value="1"/>
</dbReference>
<feature type="transmembrane region" description="Helical" evidence="3">
    <location>
        <begin position="563"/>
        <end position="580"/>
    </location>
</feature>
<dbReference type="PANTHER" id="PTHR22946">
    <property type="entry name" value="DIENELACTONE HYDROLASE DOMAIN-CONTAINING PROTEIN-RELATED"/>
    <property type="match status" value="1"/>
</dbReference>
<keyword evidence="3" id="KW-0472">Membrane</keyword>
<feature type="transmembrane region" description="Helical" evidence="3">
    <location>
        <begin position="536"/>
        <end position="556"/>
    </location>
</feature>
<protein>
    <submittedName>
        <fullName evidence="5">Pimeloyl-ACP methyl ester carboxylesterase</fullName>
    </submittedName>
</protein>
<keyword evidence="6" id="KW-1185">Reference proteome</keyword>
<reference evidence="5 6" key="1">
    <citation type="submission" date="2023-07" db="EMBL/GenBank/DDBJ databases">
        <title>Genomic Encyclopedia of Type Strains, Phase IV (KMG-IV): sequencing the most valuable type-strain genomes for metagenomic binning, comparative biology and taxonomic classification.</title>
        <authorList>
            <person name="Goeker M."/>
        </authorList>
    </citation>
    <scope>NUCLEOTIDE SEQUENCE [LARGE SCALE GENOMIC DNA]</scope>
    <source>
        <strain evidence="5 6">NIO-1023</strain>
    </source>
</reference>
<evidence type="ECO:0000256" key="1">
    <source>
        <dbReference type="ARBA" id="ARBA00022801"/>
    </source>
</evidence>
<sequence length="588" mass="63295">MKTSRSSLLLGLGAALILIGGLIAFWAQTAGGQVRVRDVRFMGANGAQLSGLLYIPRGVSAEKPAPGILAVHGYINSRETHADFAIEFARRGYVVLNMDQAGHGFSDGPAFANGFGGPAGLAYLRSLDLVDKDNIGLEGHSMGGWTILNAAAAYPDGYKAMVLEGSSTGSGFAPEGTPTSPRNLAVVFSKYDEFSGLMWEVPRALDVAQSTKLQKVFGATGPVEPGRVYGDLTAGTARVLYTPNTTHPGDHLSRDAIGNAVSWFGQTLEGGTPLPVSNQIWPWKEFGTTLGWFGFVLVVLGSGGLLLQTRSLGGLNRVPSQPQGAAGPGWWLGALVMLAVPVLTYFPFFRLGAEWLKPSSLWPQSITNQIMVWALLNTVISLVLYLLWRATARRQLTAAPAVDAPAQPDGVPAARGNTWSDIGKSALVALGAVGTGYLSLLLTSYFFNVDYRFWFVGLKPMTTGQFRMFLAYLIPFTLYALMAATVLHRQMRRTARGSMLTNALLLGGGFLLFLLVQYGTLFSTGQLFTAGEPLNVIVAIQFLPILVILAIFMTYFARRTDRVYTGAFVSSLFLTWYIVAGQATQFAF</sequence>
<evidence type="ECO:0000259" key="4">
    <source>
        <dbReference type="Pfam" id="PF00561"/>
    </source>
</evidence>
<feature type="transmembrane region" description="Helical" evidence="3">
    <location>
        <begin position="290"/>
        <end position="308"/>
    </location>
</feature>
<feature type="transmembrane region" description="Helical" evidence="3">
    <location>
        <begin position="499"/>
        <end position="516"/>
    </location>
</feature>
<dbReference type="InterPro" id="IPR029058">
    <property type="entry name" value="AB_hydrolase_fold"/>
</dbReference>
<evidence type="ECO:0000313" key="5">
    <source>
        <dbReference type="EMBL" id="MDP9766607.1"/>
    </source>
</evidence>
<name>A0ABT9MJ33_9DEIO</name>
<evidence type="ECO:0000256" key="2">
    <source>
        <dbReference type="ARBA" id="ARBA00038115"/>
    </source>
</evidence>
<gene>
    <name evidence="5" type="ORF">QO006_004074</name>
</gene>
<keyword evidence="3" id="KW-0812">Transmembrane</keyword>
<dbReference type="InterPro" id="IPR050261">
    <property type="entry name" value="FrsA_esterase"/>
</dbReference>
<feature type="transmembrane region" description="Helical" evidence="3">
    <location>
        <begin position="329"/>
        <end position="350"/>
    </location>
</feature>
<dbReference type="InterPro" id="IPR000073">
    <property type="entry name" value="AB_hydrolase_1"/>
</dbReference>
<dbReference type="Pfam" id="PF00561">
    <property type="entry name" value="Abhydrolase_1"/>
    <property type="match status" value="1"/>
</dbReference>
<comment type="caution">
    <text evidence="5">The sequence shown here is derived from an EMBL/GenBank/DDBJ whole genome shotgun (WGS) entry which is preliminary data.</text>
</comment>
<keyword evidence="3" id="KW-1133">Transmembrane helix</keyword>
<accession>A0ABT9MJ33</accession>
<evidence type="ECO:0000256" key="3">
    <source>
        <dbReference type="SAM" id="Phobius"/>
    </source>
</evidence>
<dbReference type="SUPFAM" id="SSF53474">
    <property type="entry name" value="alpha/beta-Hydrolases"/>
    <property type="match status" value="1"/>
</dbReference>
<dbReference type="RefSeq" id="WP_307470060.1">
    <property type="nucleotide sequence ID" value="NZ_JAURUR010000038.1"/>
</dbReference>